<evidence type="ECO:0000313" key="2">
    <source>
        <dbReference type="Proteomes" id="UP001576780"/>
    </source>
</evidence>
<proteinExistence type="predicted"/>
<dbReference type="RefSeq" id="WP_413276048.1">
    <property type="nucleotide sequence ID" value="NZ_JBHFNT010000038.1"/>
</dbReference>
<gene>
    <name evidence="1" type="ORF">ACE1CA_03570</name>
</gene>
<evidence type="ECO:0000313" key="1">
    <source>
        <dbReference type="EMBL" id="MFB2833592.1"/>
    </source>
</evidence>
<reference evidence="1 2" key="1">
    <citation type="submission" date="2024-09" db="EMBL/GenBank/DDBJ databases">
        <title>Floridaenema gen nov. (Aerosakkonemataceae, Aerosakkonematales ord. nov., Cyanobacteria) from benthic tropical and subtropical fresh waters, with the description of four new species.</title>
        <authorList>
            <person name="Moretto J.A."/>
            <person name="Berthold D.E."/>
            <person name="Lefler F.W."/>
            <person name="Huang I.-S."/>
            <person name="Laughinghouse H. IV."/>
        </authorList>
    </citation>
    <scope>NUCLEOTIDE SEQUENCE [LARGE SCALE GENOMIC DNA]</scope>
    <source>
        <strain evidence="1 2">BLCC-F167</strain>
    </source>
</reference>
<name>A0ABV4WEU8_9CYAN</name>
<keyword evidence="2" id="KW-1185">Reference proteome</keyword>
<dbReference type="Proteomes" id="UP001576780">
    <property type="component" value="Unassembled WGS sequence"/>
</dbReference>
<protein>
    <submittedName>
        <fullName evidence="1">Uncharacterized protein</fullName>
    </submittedName>
</protein>
<accession>A0ABV4WEU8</accession>
<organism evidence="1 2">
    <name type="scientific">Floridaenema evergladense BLCC-F167</name>
    <dbReference type="NCBI Taxonomy" id="3153639"/>
    <lineage>
        <taxon>Bacteria</taxon>
        <taxon>Bacillati</taxon>
        <taxon>Cyanobacteriota</taxon>
        <taxon>Cyanophyceae</taxon>
        <taxon>Oscillatoriophycideae</taxon>
        <taxon>Aerosakkonematales</taxon>
        <taxon>Aerosakkonemataceae</taxon>
        <taxon>Floridanema</taxon>
        <taxon>Floridanema evergladense</taxon>
    </lineage>
</organism>
<sequence>MRQRFIVSLPSQVANPLNDWIDAALLDAKEYKVELVRWFVSSGTYESLNLFHNALEKHGGKFPHILVKNLGVGDDWSELSELTDLIALMKKSKVKGIDFPKLSAHERNKLQKHNLTFGEARESKEWQVMSKSRLKIFLTKAYEAIESTKLVP</sequence>
<comment type="caution">
    <text evidence="1">The sequence shown here is derived from an EMBL/GenBank/DDBJ whole genome shotgun (WGS) entry which is preliminary data.</text>
</comment>
<dbReference type="EMBL" id="JBHFNT010000038">
    <property type="protein sequence ID" value="MFB2833592.1"/>
    <property type="molecule type" value="Genomic_DNA"/>
</dbReference>